<evidence type="ECO:0000313" key="3">
    <source>
        <dbReference type="Proteomes" id="UP001165060"/>
    </source>
</evidence>
<protein>
    <submittedName>
        <fullName evidence="2">Uncharacterized protein</fullName>
    </submittedName>
</protein>
<evidence type="ECO:0000256" key="1">
    <source>
        <dbReference type="SAM" id="Phobius"/>
    </source>
</evidence>
<dbReference type="EMBL" id="BRYB01001281">
    <property type="protein sequence ID" value="GMI22193.1"/>
    <property type="molecule type" value="Genomic_DNA"/>
</dbReference>
<dbReference type="Proteomes" id="UP001165060">
    <property type="component" value="Unassembled WGS sequence"/>
</dbReference>
<comment type="caution">
    <text evidence="2">The sequence shown here is derived from an EMBL/GenBank/DDBJ whole genome shotgun (WGS) entry which is preliminary data.</text>
</comment>
<organism evidence="2 3">
    <name type="scientific">Tetraparma gracilis</name>
    <dbReference type="NCBI Taxonomy" id="2962635"/>
    <lineage>
        <taxon>Eukaryota</taxon>
        <taxon>Sar</taxon>
        <taxon>Stramenopiles</taxon>
        <taxon>Ochrophyta</taxon>
        <taxon>Bolidophyceae</taxon>
        <taxon>Parmales</taxon>
        <taxon>Triparmaceae</taxon>
        <taxon>Tetraparma</taxon>
    </lineage>
</organism>
<sequence>MLSGTSSNHLLFMSSSKLEGAKDQLAQFGRRLGLVSQESLLPTSSGGLSNRGLRDLDFRKALHAGRQWVLRLFKNDSGQGPAPVVMFSWFMMILSVYLMLSGVYYRRDYSMFTTFECSPETCTLSSYKSPENGGALFALENPDVVEFTRSSFDRCAAVRVSKEGKVTKTTNMKRRQMRKLGYSYTVLYTPEVGSELRKELDAKSEERGGKIQEELVISRGNLGKRTSRERVSVLNQKMRSSAAKISVEEGKAFHVASVVKVCVGFMIFALMGLIGEFDSASYLDRLHKQMD</sequence>
<evidence type="ECO:0000313" key="2">
    <source>
        <dbReference type="EMBL" id="GMI22193.1"/>
    </source>
</evidence>
<keyword evidence="1" id="KW-0472">Membrane</keyword>
<accession>A0ABQ6M9K0</accession>
<keyword evidence="1" id="KW-0812">Transmembrane</keyword>
<feature type="transmembrane region" description="Helical" evidence="1">
    <location>
        <begin position="252"/>
        <end position="274"/>
    </location>
</feature>
<keyword evidence="1" id="KW-1133">Transmembrane helix</keyword>
<feature type="transmembrane region" description="Helical" evidence="1">
    <location>
        <begin position="84"/>
        <end position="105"/>
    </location>
</feature>
<proteinExistence type="predicted"/>
<reference evidence="2 3" key="1">
    <citation type="journal article" date="2023" name="Commun. Biol.">
        <title>Genome analysis of Parmales, the sister group of diatoms, reveals the evolutionary specialization of diatoms from phago-mixotrophs to photoautotrophs.</title>
        <authorList>
            <person name="Ban H."/>
            <person name="Sato S."/>
            <person name="Yoshikawa S."/>
            <person name="Yamada K."/>
            <person name="Nakamura Y."/>
            <person name="Ichinomiya M."/>
            <person name="Sato N."/>
            <person name="Blanc-Mathieu R."/>
            <person name="Endo H."/>
            <person name="Kuwata A."/>
            <person name="Ogata H."/>
        </authorList>
    </citation>
    <scope>NUCLEOTIDE SEQUENCE [LARGE SCALE GENOMIC DNA]</scope>
</reference>
<keyword evidence="3" id="KW-1185">Reference proteome</keyword>
<gene>
    <name evidence="2" type="ORF">TeGR_g11858</name>
</gene>
<name>A0ABQ6M9K0_9STRA</name>